<dbReference type="EMBL" id="JAUSWV010000001">
    <property type="protein sequence ID" value="MDQ0577923.1"/>
    <property type="molecule type" value="Genomic_DNA"/>
</dbReference>
<evidence type="ECO:0000256" key="1">
    <source>
        <dbReference type="SAM" id="MobiDB-lite"/>
    </source>
</evidence>
<evidence type="ECO:0000313" key="3">
    <source>
        <dbReference type="Proteomes" id="UP001230654"/>
    </source>
</evidence>
<keyword evidence="3" id="KW-1185">Reference proteome</keyword>
<accession>A0ABU0NFQ3</accession>
<dbReference type="Proteomes" id="UP001230654">
    <property type="component" value="Unassembled WGS sequence"/>
</dbReference>
<protein>
    <submittedName>
        <fullName evidence="2">Uncharacterized protein</fullName>
    </submittedName>
</protein>
<evidence type="ECO:0000313" key="2">
    <source>
        <dbReference type="EMBL" id="MDQ0577923.1"/>
    </source>
</evidence>
<organism evidence="2 3">
    <name type="scientific">Streptomyces rishiriensis</name>
    <dbReference type="NCBI Taxonomy" id="68264"/>
    <lineage>
        <taxon>Bacteria</taxon>
        <taxon>Bacillati</taxon>
        <taxon>Actinomycetota</taxon>
        <taxon>Actinomycetes</taxon>
        <taxon>Kitasatosporales</taxon>
        <taxon>Streptomycetaceae</taxon>
        <taxon>Streptomyces</taxon>
    </lineage>
</organism>
<comment type="caution">
    <text evidence="2">The sequence shown here is derived from an EMBL/GenBank/DDBJ whole genome shotgun (WGS) entry which is preliminary data.</text>
</comment>
<feature type="region of interest" description="Disordered" evidence="1">
    <location>
        <begin position="64"/>
        <end position="93"/>
    </location>
</feature>
<name>A0ABU0NFQ3_STRRH</name>
<proteinExistence type="predicted"/>
<gene>
    <name evidence="2" type="ORF">QF030_000101</name>
</gene>
<reference evidence="2 3" key="1">
    <citation type="submission" date="2023-07" db="EMBL/GenBank/DDBJ databases">
        <title>Comparative genomics of wheat-associated soil bacteria to identify genetic determinants of phenazine resistance.</title>
        <authorList>
            <person name="Mouncey N."/>
        </authorList>
    </citation>
    <scope>NUCLEOTIDE SEQUENCE [LARGE SCALE GENOMIC DNA]</scope>
    <source>
        <strain evidence="2 3">B2I6</strain>
    </source>
</reference>
<sequence>MKRRAAHPGAAWTAEAEQHLRDAHRAGSSLQQLASNLGRSANSIRWKLQGLKLTPYPADLVPIQPTETAPKLPKASTVEEKRKAHPNAYTPWTDQDEKDLAARCGFIDATIGDRYVKHVAEEHQLAQVYLQAAVAQAALGEVDEAEHRLGAILALPLEDLLAMARTVAAYVDSVTMVTGSEFATGRPAESGETESLDERVPPDRALTLRLMSAWSSNDVTSFDALFTAAASDSIGALHARDLFVFALEVTEYRAVPAANPQAMVKALCKAMTKHGPSHFSWDLPQR</sequence>